<evidence type="ECO:0000256" key="1">
    <source>
        <dbReference type="SAM" id="MobiDB-lite"/>
    </source>
</evidence>
<protein>
    <submittedName>
        <fullName evidence="2">DUF3489 domain-containing protein</fullName>
    </submittedName>
</protein>
<feature type="region of interest" description="Disordered" evidence="1">
    <location>
        <begin position="25"/>
        <end position="45"/>
    </location>
</feature>
<organism evidence="2 3">
    <name type="scientific">Belnapia arida</name>
    <dbReference type="NCBI Taxonomy" id="2804533"/>
    <lineage>
        <taxon>Bacteria</taxon>
        <taxon>Pseudomonadati</taxon>
        <taxon>Pseudomonadota</taxon>
        <taxon>Alphaproteobacteria</taxon>
        <taxon>Acetobacterales</taxon>
        <taxon>Roseomonadaceae</taxon>
        <taxon>Belnapia</taxon>
    </lineage>
</organism>
<gene>
    <name evidence="2" type="ORF">JMJ56_26595</name>
</gene>
<dbReference type="Proteomes" id="UP000660885">
    <property type="component" value="Unassembled WGS sequence"/>
</dbReference>
<evidence type="ECO:0000313" key="2">
    <source>
        <dbReference type="EMBL" id="MBL6081564.1"/>
    </source>
</evidence>
<dbReference type="Pfam" id="PF11994">
    <property type="entry name" value="DUF3489"/>
    <property type="match status" value="1"/>
</dbReference>
<name>A0ABS1UC87_9PROT</name>
<dbReference type="EMBL" id="JAETWB010000030">
    <property type="protein sequence ID" value="MBL6081564.1"/>
    <property type="molecule type" value="Genomic_DNA"/>
</dbReference>
<sequence length="155" mass="16901">MGRLGSPRGPPARCGRRFARRLRWRAHPTAARSGQPRQPREGTKQQQVLAMLRRPEGATVAQIVDATGWQAHTARGFFAGLQKCQRIAVEAAKRVRARRAPRAATPSTASWRRADAAEAARRCQAGGRALPGLRRRAGSERLWGGSAAGQYQGLC</sequence>
<dbReference type="InterPro" id="IPR021880">
    <property type="entry name" value="DUF3489"/>
</dbReference>
<comment type="caution">
    <text evidence="2">The sequence shown here is derived from an EMBL/GenBank/DDBJ whole genome shotgun (WGS) entry which is preliminary data.</text>
</comment>
<accession>A0ABS1UC87</accession>
<proteinExistence type="predicted"/>
<keyword evidence="3" id="KW-1185">Reference proteome</keyword>
<evidence type="ECO:0000313" key="3">
    <source>
        <dbReference type="Proteomes" id="UP000660885"/>
    </source>
</evidence>
<reference evidence="2 3" key="1">
    <citation type="submission" date="2021-01" db="EMBL/GenBank/DDBJ databases">
        <title>Belnapia mucosa sp. nov. and Belnapia arida sp. nov., isolated from the Tabernas Desert (Almeria, Spain).</title>
        <authorList>
            <person name="Molina-Menor E."/>
            <person name="Vidal-Verdu A."/>
            <person name="Calonge A."/>
            <person name="Satari L."/>
            <person name="Pereto J."/>
            <person name="Porcar M."/>
        </authorList>
    </citation>
    <scope>NUCLEOTIDE SEQUENCE [LARGE SCALE GENOMIC DNA]</scope>
    <source>
        <strain evidence="2 3">T18</strain>
    </source>
</reference>